<protein>
    <submittedName>
        <fullName evidence="1">Uncharacterized protein</fullName>
    </submittedName>
</protein>
<reference evidence="1" key="1">
    <citation type="journal article" date="2020" name="Nature">
        <title>Giant virus diversity and host interactions through global metagenomics.</title>
        <authorList>
            <person name="Schulz F."/>
            <person name="Roux S."/>
            <person name="Paez-Espino D."/>
            <person name="Jungbluth S."/>
            <person name="Walsh D.A."/>
            <person name="Denef V.J."/>
            <person name="McMahon K.D."/>
            <person name="Konstantinidis K.T."/>
            <person name="Eloe-Fadrosh E.A."/>
            <person name="Kyrpides N.C."/>
            <person name="Woyke T."/>
        </authorList>
    </citation>
    <scope>NUCLEOTIDE SEQUENCE</scope>
    <source>
        <strain evidence="1">GVMAG-S-3300012919-55</strain>
    </source>
</reference>
<accession>A0A6C0KMZ5</accession>
<dbReference type="EMBL" id="MN740922">
    <property type="protein sequence ID" value="QHU18040.1"/>
    <property type="molecule type" value="Genomic_DNA"/>
</dbReference>
<organism evidence="1">
    <name type="scientific">viral metagenome</name>
    <dbReference type="NCBI Taxonomy" id="1070528"/>
    <lineage>
        <taxon>unclassified sequences</taxon>
        <taxon>metagenomes</taxon>
        <taxon>organismal metagenomes</taxon>
    </lineage>
</organism>
<sequence>MNFTYRNNLWKASATNSIIPTNSRPFINNDGSISNISRTPFKANPIKQWRKQLIPYYKTKSSKQVSISSIETPNTVSYVHVTDPSCNVLNAQFMKENITKNTQPCLGVHVDNPSRCIGGTSNVRRSASTNLDNNYYQTKSQYLKAKCKTYSQHTTLGEKNTNGSYKSSTCRNEKAKCNIPVIYKPNNNSFQTQGSVSSSSYILRKKQNAMTNNFSSLKNAYGKTYIHKKPYYVNETGYDIQFIKGTNEKTPCCQV</sequence>
<proteinExistence type="predicted"/>
<evidence type="ECO:0000313" key="1">
    <source>
        <dbReference type="EMBL" id="QHU18040.1"/>
    </source>
</evidence>
<dbReference type="AlphaFoldDB" id="A0A6C0KMZ5"/>
<name>A0A6C0KMZ5_9ZZZZ</name>